<comment type="caution">
    <text evidence="1">The sequence shown here is derived from an EMBL/GenBank/DDBJ whole genome shotgun (WGS) entry which is preliminary data.</text>
</comment>
<dbReference type="AlphaFoldDB" id="A0A9D1F230"/>
<gene>
    <name evidence="1" type="ORF">IAC10_13560</name>
</gene>
<dbReference type="EMBL" id="DVIU01000280">
    <property type="protein sequence ID" value="HIS37627.1"/>
    <property type="molecule type" value="Genomic_DNA"/>
</dbReference>
<reference evidence="1" key="1">
    <citation type="submission" date="2020-10" db="EMBL/GenBank/DDBJ databases">
        <authorList>
            <person name="Gilroy R."/>
        </authorList>
    </citation>
    <scope>NUCLEOTIDE SEQUENCE</scope>
    <source>
        <strain evidence="1">6276</strain>
    </source>
</reference>
<organism evidence="1 2">
    <name type="scientific">Candidatus Scatousia excrementigallinarum</name>
    <dbReference type="NCBI Taxonomy" id="2840935"/>
    <lineage>
        <taxon>Bacteria</taxon>
        <taxon>Candidatus Scatousia</taxon>
    </lineage>
</organism>
<evidence type="ECO:0000313" key="2">
    <source>
        <dbReference type="Proteomes" id="UP000823928"/>
    </source>
</evidence>
<protein>
    <submittedName>
        <fullName evidence="1">Uncharacterized protein</fullName>
    </submittedName>
</protein>
<accession>A0A9D1F230</accession>
<sequence length="218" mass="25949">MNKETLLMRYNDFEETKYLQEFISEEGRRKGTEALQEELKIDIDSFENVRKGGQEGVFSFDIIAEDSFNQEKIKEAEKIKNILNYWLRLYSVKETDSFYNQVEEFHGVVDEVNTNKDSFNVILFNVKEPEKKFYAEFGFDDIQYKSDRDLVKVGAQLVWIIGKETKLLLRDGYFRLGPQSSISKITFRRTKTLNKKQKQEAEKNAEYWTRFFEKCLED</sequence>
<proteinExistence type="predicted"/>
<name>A0A9D1F230_9BACT</name>
<evidence type="ECO:0000313" key="1">
    <source>
        <dbReference type="EMBL" id="HIS37627.1"/>
    </source>
</evidence>
<reference evidence="1" key="2">
    <citation type="journal article" date="2021" name="PeerJ">
        <title>Extensive microbial diversity within the chicken gut microbiome revealed by metagenomics and culture.</title>
        <authorList>
            <person name="Gilroy R."/>
            <person name="Ravi A."/>
            <person name="Getino M."/>
            <person name="Pursley I."/>
            <person name="Horton D.L."/>
            <person name="Alikhan N.F."/>
            <person name="Baker D."/>
            <person name="Gharbi K."/>
            <person name="Hall N."/>
            <person name="Watson M."/>
            <person name="Adriaenssens E.M."/>
            <person name="Foster-Nyarko E."/>
            <person name="Jarju S."/>
            <person name="Secka A."/>
            <person name="Antonio M."/>
            <person name="Oren A."/>
            <person name="Chaudhuri R.R."/>
            <person name="La Ragione R."/>
            <person name="Hildebrand F."/>
            <person name="Pallen M.J."/>
        </authorList>
    </citation>
    <scope>NUCLEOTIDE SEQUENCE</scope>
    <source>
        <strain evidence="1">6276</strain>
    </source>
</reference>
<dbReference type="Proteomes" id="UP000823928">
    <property type="component" value="Unassembled WGS sequence"/>
</dbReference>